<feature type="transmembrane region" description="Helical" evidence="7">
    <location>
        <begin position="155"/>
        <end position="180"/>
    </location>
</feature>
<dbReference type="InterPro" id="IPR002898">
    <property type="entry name" value="MotA_ExbB_proton_chnl"/>
</dbReference>
<dbReference type="RefSeq" id="WP_311339275.1">
    <property type="nucleotide sequence ID" value="NZ_JAVRHS010000001.1"/>
</dbReference>
<keyword evidence="4 7" id="KW-1133">Transmembrane helix</keyword>
<gene>
    <name evidence="9" type="ORF">RM533_00760</name>
</gene>
<dbReference type="InterPro" id="IPR047055">
    <property type="entry name" value="MotA-like"/>
</dbReference>
<dbReference type="Proteomes" id="UP001259803">
    <property type="component" value="Unassembled WGS sequence"/>
</dbReference>
<organism evidence="9 10">
    <name type="scientific">Croceicoccus esteveae</name>
    <dbReference type="NCBI Taxonomy" id="3075597"/>
    <lineage>
        <taxon>Bacteria</taxon>
        <taxon>Pseudomonadati</taxon>
        <taxon>Pseudomonadota</taxon>
        <taxon>Alphaproteobacteria</taxon>
        <taxon>Sphingomonadales</taxon>
        <taxon>Erythrobacteraceae</taxon>
        <taxon>Croceicoccus</taxon>
    </lineage>
</organism>
<comment type="caution">
    <text evidence="9">The sequence shown here is derived from an EMBL/GenBank/DDBJ whole genome shotgun (WGS) entry which is preliminary data.</text>
</comment>
<evidence type="ECO:0000256" key="6">
    <source>
        <dbReference type="RuleBase" id="RU004057"/>
    </source>
</evidence>
<feature type="domain" description="MotA/TolQ/ExbB proton channel" evidence="8">
    <location>
        <begin position="109"/>
        <end position="192"/>
    </location>
</feature>
<proteinExistence type="inferred from homology"/>
<comment type="similarity">
    <text evidence="6">Belongs to the exbB/tolQ family.</text>
</comment>
<sequence length="227" mass="24150">MDVAALINPAAALVVAGGTFLATMLRSGRGEIRAVASALWALCRPGLCYDGTRAQIAHAVSDLRRYGIYRASSGIFDDAEMGDAMGALIRRRSVSALADVHARHKDLRDARSAKAVHFLEQAGDLAPIFGLAGTLLSLSQLAGDGVAPAALMSSVAMAVVTTLYGLLLAHLVIMPIAGLLERRSWMEEEKRERLIAWVAEQLADECPPVQTVPPEAATRRPVDKVVA</sequence>
<keyword evidence="3 7" id="KW-0812">Transmembrane</keyword>
<keyword evidence="6" id="KW-0813">Transport</keyword>
<protein>
    <submittedName>
        <fullName evidence="9">MotA/TolQ/ExbB proton channel family protein</fullName>
    </submittedName>
</protein>
<reference evidence="9 10" key="1">
    <citation type="submission" date="2023-09" db="EMBL/GenBank/DDBJ databases">
        <authorList>
            <person name="Rey-Velasco X."/>
        </authorList>
    </citation>
    <scope>NUCLEOTIDE SEQUENCE [LARGE SCALE GENOMIC DNA]</scope>
    <source>
        <strain evidence="9 10">F390</strain>
    </source>
</reference>
<feature type="transmembrane region" description="Helical" evidence="7">
    <location>
        <begin position="125"/>
        <end position="143"/>
    </location>
</feature>
<evidence type="ECO:0000256" key="4">
    <source>
        <dbReference type="ARBA" id="ARBA00022989"/>
    </source>
</evidence>
<evidence type="ECO:0000313" key="10">
    <source>
        <dbReference type="Proteomes" id="UP001259803"/>
    </source>
</evidence>
<feature type="transmembrane region" description="Helical" evidence="7">
    <location>
        <begin position="6"/>
        <end position="25"/>
    </location>
</feature>
<evidence type="ECO:0000256" key="3">
    <source>
        <dbReference type="ARBA" id="ARBA00022692"/>
    </source>
</evidence>
<dbReference type="PANTHER" id="PTHR30433">
    <property type="entry name" value="CHEMOTAXIS PROTEIN MOTA"/>
    <property type="match status" value="1"/>
</dbReference>
<evidence type="ECO:0000313" key="9">
    <source>
        <dbReference type="EMBL" id="MDT0574708.1"/>
    </source>
</evidence>
<comment type="subcellular location">
    <subcellularLocation>
        <location evidence="1">Cell membrane</location>
        <topology evidence="1">Multi-pass membrane protein</topology>
    </subcellularLocation>
    <subcellularLocation>
        <location evidence="6">Membrane</location>
        <topology evidence="6">Multi-pass membrane protein</topology>
    </subcellularLocation>
</comment>
<keyword evidence="10" id="KW-1185">Reference proteome</keyword>
<keyword evidence="5 7" id="KW-0472">Membrane</keyword>
<evidence type="ECO:0000256" key="7">
    <source>
        <dbReference type="SAM" id="Phobius"/>
    </source>
</evidence>
<evidence type="ECO:0000256" key="1">
    <source>
        <dbReference type="ARBA" id="ARBA00004651"/>
    </source>
</evidence>
<keyword evidence="6" id="KW-0653">Protein transport</keyword>
<evidence type="ECO:0000256" key="5">
    <source>
        <dbReference type="ARBA" id="ARBA00023136"/>
    </source>
</evidence>
<name>A0ABU2ZDM4_9SPHN</name>
<evidence type="ECO:0000259" key="8">
    <source>
        <dbReference type="Pfam" id="PF01618"/>
    </source>
</evidence>
<keyword evidence="2" id="KW-1003">Cell membrane</keyword>
<dbReference type="EMBL" id="JAVRHS010000001">
    <property type="protein sequence ID" value="MDT0574708.1"/>
    <property type="molecule type" value="Genomic_DNA"/>
</dbReference>
<accession>A0ABU2ZDM4</accession>
<evidence type="ECO:0000256" key="2">
    <source>
        <dbReference type="ARBA" id="ARBA00022475"/>
    </source>
</evidence>
<dbReference type="Pfam" id="PF01618">
    <property type="entry name" value="MotA_ExbB"/>
    <property type="match status" value="1"/>
</dbReference>